<evidence type="ECO:0000313" key="3">
    <source>
        <dbReference type="Proteomes" id="UP001595765"/>
    </source>
</evidence>
<proteinExistence type="predicted"/>
<reference evidence="3" key="1">
    <citation type="journal article" date="2019" name="Int. J. Syst. Evol. Microbiol.">
        <title>The Global Catalogue of Microorganisms (GCM) 10K type strain sequencing project: providing services to taxonomists for standard genome sequencing and annotation.</title>
        <authorList>
            <consortium name="The Broad Institute Genomics Platform"/>
            <consortium name="The Broad Institute Genome Sequencing Center for Infectious Disease"/>
            <person name="Wu L."/>
            <person name="Ma J."/>
        </authorList>
    </citation>
    <scope>NUCLEOTIDE SEQUENCE [LARGE SCALE GENOMIC DNA]</scope>
    <source>
        <strain evidence="3">CGMCC 4.7237</strain>
    </source>
</reference>
<keyword evidence="1" id="KW-0812">Transmembrane</keyword>
<keyword evidence="1" id="KW-0472">Membrane</keyword>
<name>A0ABV8HQR6_9ACTN</name>
<keyword evidence="3" id="KW-1185">Reference proteome</keyword>
<evidence type="ECO:0000256" key="1">
    <source>
        <dbReference type="SAM" id="Phobius"/>
    </source>
</evidence>
<comment type="caution">
    <text evidence="2">The sequence shown here is derived from an EMBL/GenBank/DDBJ whole genome shotgun (WGS) entry which is preliminary data.</text>
</comment>
<feature type="transmembrane region" description="Helical" evidence="1">
    <location>
        <begin position="14"/>
        <end position="33"/>
    </location>
</feature>
<dbReference type="EMBL" id="JBHSBB010000010">
    <property type="protein sequence ID" value="MFC4033115.1"/>
    <property type="molecule type" value="Genomic_DNA"/>
</dbReference>
<sequence length="257" mass="28792">MPVLSDRLWWAVNWPWMTVWLATALAALWLLGLRIAGRRRRTRPSEMLVNGRTCLYLDDRTIMDQFQMNRYEVALRKEVEQRTRTGLTGRILATLPLVSPEATFDSSREVVTKYIEAADEPITVIGLLVDGLERADAIVHANLRRGTVRRNAALDKVRAQHDRGRPTRLSGTGEWFVLLTADFVREAGPHPAPTPASDLTVFTTPYGPQATARVRVSCRTAGLREPVDAFPALCLGKVGAWHPESETLDIRPLAIFT</sequence>
<dbReference type="RefSeq" id="WP_386430162.1">
    <property type="nucleotide sequence ID" value="NZ_JBHSBB010000010.1"/>
</dbReference>
<protein>
    <submittedName>
        <fullName evidence="2">Uncharacterized protein</fullName>
    </submittedName>
</protein>
<gene>
    <name evidence="2" type="ORF">ACFO3J_16705</name>
</gene>
<organism evidence="2 3">
    <name type="scientific">Streptomyces polygonati</name>
    <dbReference type="NCBI Taxonomy" id="1617087"/>
    <lineage>
        <taxon>Bacteria</taxon>
        <taxon>Bacillati</taxon>
        <taxon>Actinomycetota</taxon>
        <taxon>Actinomycetes</taxon>
        <taxon>Kitasatosporales</taxon>
        <taxon>Streptomycetaceae</taxon>
        <taxon>Streptomyces</taxon>
    </lineage>
</organism>
<dbReference type="Proteomes" id="UP001595765">
    <property type="component" value="Unassembled WGS sequence"/>
</dbReference>
<keyword evidence="1" id="KW-1133">Transmembrane helix</keyword>
<evidence type="ECO:0000313" key="2">
    <source>
        <dbReference type="EMBL" id="MFC4033115.1"/>
    </source>
</evidence>
<accession>A0ABV8HQR6</accession>